<evidence type="ECO:0000313" key="1">
    <source>
        <dbReference type="Proteomes" id="UP000813463"/>
    </source>
</evidence>
<dbReference type="RefSeq" id="XP_056697545.1">
    <property type="nucleotide sequence ID" value="XM_056841567.1"/>
</dbReference>
<protein>
    <submittedName>
        <fullName evidence="2">Uncharacterized protein</fullName>
    </submittedName>
</protein>
<dbReference type="GeneID" id="130471441"/>
<gene>
    <name evidence="2" type="primary">LOC130471441</name>
</gene>
<dbReference type="PANTHER" id="PTHR34835:SF34">
    <property type="entry name" value="OS08G0555500 PROTEIN"/>
    <property type="match status" value="1"/>
</dbReference>
<sequence length="521" mass="54685">MVGPALEMYKLYGIGDDHPSKDMVLLEKVAATMVGKKDSMGVVTPLSTPSENIEFRNAFLAIVVGHLLCPTSMCTNLSHSVMGVVSLGGVAEEYDWCTWTYNRLMERVEVFSKSFDELGYVGGCGGCVVALMIFYLDRLAGTPVDVEPLPRVKVWGNLEVKQAIREDKRSGYDYGRLKSKKVVYGRGPDGEVTNSVSGLTNKEADRRMEVVDESMTGNGTGTETDLNLIPRADVGMRHENTGGNTKVSLNPNLWASLNPILDRDRSLVHDLAHQVLEFFKPELERMIIYVVSEREWGASGSSRGGVGDGSGWGGGLVGSGWVGHGGGGVVGGGSGVGGVRGMGRVDYGRGGAAWGAQVGRSRGLNAGDDAPLGFEVRAPPGFEVRAPPGYDVARASIGYDAARAPTAFDSRTPIGFDAFARGRNAAFGGGSLSVGASGSAGKNIGAYSAGDSGSFHYNIGAGILAGVSTVVSTGVSTAAAAVSERRFDNVIRNNDDILENQEVLVGVVISQVAASCVNEAK</sequence>
<accession>A0ABM3RPJ2</accession>
<dbReference type="Proteomes" id="UP000813463">
    <property type="component" value="Chromosome 4"/>
</dbReference>
<organism evidence="1 2">
    <name type="scientific">Spinacia oleracea</name>
    <name type="common">Spinach</name>
    <dbReference type="NCBI Taxonomy" id="3562"/>
    <lineage>
        <taxon>Eukaryota</taxon>
        <taxon>Viridiplantae</taxon>
        <taxon>Streptophyta</taxon>
        <taxon>Embryophyta</taxon>
        <taxon>Tracheophyta</taxon>
        <taxon>Spermatophyta</taxon>
        <taxon>Magnoliopsida</taxon>
        <taxon>eudicotyledons</taxon>
        <taxon>Gunneridae</taxon>
        <taxon>Pentapetalae</taxon>
        <taxon>Caryophyllales</taxon>
        <taxon>Chenopodiaceae</taxon>
        <taxon>Chenopodioideae</taxon>
        <taxon>Anserineae</taxon>
        <taxon>Spinacia</taxon>
    </lineage>
</organism>
<proteinExistence type="predicted"/>
<keyword evidence="1" id="KW-1185">Reference proteome</keyword>
<name>A0ABM3RPJ2_SPIOL</name>
<evidence type="ECO:0000313" key="2">
    <source>
        <dbReference type="RefSeq" id="XP_056697545.1"/>
    </source>
</evidence>
<dbReference type="PANTHER" id="PTHR34835">
    <property type="entry name" value="OS07G0283600 PROTEIN-RELATED"/>
    <property type="match status" value="1"/>
</dbReference>
<reference evidence="2" key="2">
    <citation type="submission" date="2025-08" db="UniProtKB">
        <authorList>
            <consortium name="RefSeq"/>
        </authorList>
    </citation>
    <scope>IDENTIFICATION</scope>
    <source>
        <tissue evidence="2">Leaf</tissue>
    </source>
</reference>
<reference evidence="1" key="1">
    <citation type="journal article" date="2021" name="Nat. Commun.">
        <title>Genomic analyses provide insights into spinach domestication and the genetic basis of agronomic traits.</title>
        <authorList>
            <person name="Cai X."/>
            <person name="Sun X."/>
            <person name="Xu C."/>
            <person name="Sun H."/>
            <person name="Wang X."/>
            <person name="Ge C."/>
            <person name="Zhang Z."/>
            <person name="Wang Q."/>
            <person name="Fei Z."/>
            <person name="Jiao C."/>
            <person name="Wang Q."/>
        </authorList>
    </citation>
    <scope>NUCLEOTIDE SEQUENCE [LARGE SCALE GENOMIC DNA]</scope>
    <source>
        <strain evidence="1">cv. Varoflay</strain>
    </source>
</reference>